<evidence type="ECO:0000313" key="8">
    <source>
        <dbReference type="EMBL" id="CAD8477032.1"/>
    </source>
</evidence>
<dbReference type="EMBL" id="HBEP01008986">
    <property type="protein sequence ID" value="CAD8477032.1"/>
    <property type="molecule type" value="Transcribed_RNA"/>
</dbReference>
<feature type="domain" description="PPIase cyclophilin-type" evidence="7">
    <location>
        <begin position="27"/>
        <end position="164"/>
    </location>
</feature>
<dbReference type="AlphaFoldDB" id="A0A7S0E8T6"/>
<evidence type="ECO:0000256" key="2">
    <source>
        <dbReference type="ARBA" id="ARBA00023110"/>
    </source>
</evidence>
<proteinExistence type="predicted"/>
<name>A0A7S0E8T6_9EUKA</name>
<protein>
    <recommendedName>
        <fullName evidence="1">peptidylprolyl isomerase</fullName>
        <ecNumber evidence="1">5.2.1.8</ecNumber>
    </recommendedName>
</protein>
<dbReference type="InterPro" id="IPR029000">
    <property type="entry name" value="Cyclophilin-like_dom_sf"/>
</dbReference>
<evidence type="ECO:0000256" key="3">
    <source>
        <dbReference type="ARBA" id="ARBA00023235"/>
    </source>
</evidence>
<feature type="transmembrane region" description="Helical" evidence="5">
    <location>
        <begin position="214"/>
        <end position="237"/>
    </location>
</feature>
<keyword evidence="6" id="KW-0732">Signal</keyword>
<keyword evidence="5" id="KW-1133">Transmembrane helix</keyword>
<feature type="compositionally biased region" description="Acidic residues" evidence="4">
    <location>
        <begin position="254"/>
        <end position="275"/>
    </location>
</feature>
<dbReference type="PANTHER" id="PTHR43246">
    <property type="entry name" value="PEPTIDYL-PROLYL CIS-TRANS ISOMERASE CYP38, CHLOROPLASTIC"/>
    <property type="match status" value="1"/>
</dbReference>
<organism evidence="8">
    <name type="scientific">Phaeocystis antarctica</name>
    <dbReference type="NCBI Taxonomy" id="33657"/>
    <lineage>
        <taxon>Eukaryota</taxon>
        <taxon>Haptista</taxon>
        <taxon>Haptophyta</taxon>
        <taxon>Prymnesiophyceae</taxon>
        <taxon>Phaeocystales</taxon>
        <taxon>Phaeocystaceae</taxon>
        <taxon>Phaeocystis</taxon>
    </lineage>
</organism>
<sequence>MLQRGSHALVILMCSPLLVRCEDYTVKFEVALTPERRDSFLVTVREAKSPIAARRFKELVNSNFFTGCPFYRVMPGFLVQFGLSGNVTLQRHWDRQVLQEERAIEHKDWNMRGTIAFATSGAGGGTQGRSTQLLINYDDNHQLDNAGVVPFGRIVRGMHVVDAIYSGYRDRPQAADIRQQGDAYLQREFPRLSHVYGAMQVAFVEEPMMISKNVMGALITVGMALVAALCCFGLRVLQRRSKGYAKTPLAGTFDDPEDDDAGVVELLTTDEDDDPPPLPPPPSPPSPPPTPPNHRRGR</sequence>
<dbReference type="InterPro" id="IPR044665">
    <property type="entry name" value="E_coli_cyclophilin_A-like"/>
</dbReference>
<keyword evidence="5" id="KW-0472">Membrane</keyword>
<dbReference type="InterPro" id="IPR002130">
    <property type="entry name" value="Cyclophilin-type_PPIase_dom"/>
</dbReference>
<evidence type="ECO:0000256" key="4">
    <source>
        <dbReference type="SAM" id="MobiDB-lite"/>
    </source>
</evidence>
<dbReference type="Gene3D" id="2.40.100.10">
    <property type="entry name" value="Cyclophilin-like"/>
    <property type="match status" value="1"/>
</dbReference>
<feature type="region of interest" description="Disordered" evidence="4">
    <location>
        <begin position="247"/>
        <end position="298"/>
    </location>
</feature>
<dbReference type="Pfam" id="PF00160">
    <property type="entry name" value="Pro_isomerase"/>
    <property type="match status" value="1"/>
</dbReference>
<feature type="chain" id="PRO_5031275738" description="peptidylprolyl isomerase" evidence="6">
    <location>
        <begin position="22"/>
        <end position="298"/>
    </location>
</feature>
<evidence type="ECO:0000256" key="1">
    <source>
        <dbReference type="ARBA" id="ARBA00013194"/>
    </source>
</evidence>
<dbReference type="EC" id="5.2.1.8" evidence="1"/>
<evidence type="ECO:0000256" key="5">
    <source>
        <dbReference type="SAM" id="Phobius"/>
    </source>
</evidence>
<reference evidence="8" key="1">
    <citation type="submission" date="2021-01" db="EMBL/GenBank/DDBJ databases">
        <authorList>
            <person name="Corre E."/>
            <person name="Pelletier E."/>
            <person name="Niang G."/>
            <person name="Scheremetjew M."/>
            <person name="Finn R."/>
            <person name="Kale V."/>
            <person name="Holt S."/>
            <person name="Cochrane G."/>
            <person name="Meng A."/>
            <person name="Brown T."/>
            <person name="Cohen L."/>
        </authorList>
    </citation>
    <scope>NUCLEOTIDE SEQUENCE</scope>
    <source>
        <strain evidence="8">CCMP1374</strain>
    </source>
</reference>
<keyword evidence="3" id="KW-0413">Isomerase</keyword>
<feature type="signal peptide" evidence="6">
    <location>
        <begin position="1"/>
        <end position="21"/>
    </location>
</feature>
<accession>A0A7S0E8T6</accession>
<evidence type="ECO:0000259" key="7">
    <source>
        <dbReference type="PROSITE" id="PS50072"/>
    </source>
</evidence>
<feature type="compositionally biased region" description="Pro residues" evidence="4">
    <location>
        <begin position="276"/>
        <end position="292"/>
    </location>
</feature>
<keyword evidence="2" id="KW-0697">Rotamase</keyword>
<keyword evidence="5" id="KW-0812">Transmembrane</keyword>
<evidence type="ECO:0000256" key="6">
    <source>
        <dbReference type="SAM" id="SignalP"/>
    </source>
</evidence>
<dbReference type="SUPFAM" id="SSF50891">
    <property type="entry name" value="Cyclophilin-like"/>
    <property type="match status" value="1"/>
</dbReference>
<gene>
    <name evidence="8" type="ORF">PANT1444_LOCUS5035</name>
</gene>
<dbReference type="GO" id="GO:0003755">
    <property type="term" value="F:peptidyl-prolyl cis-trans isomerase activity"/>
    <property type="evidence" value="ECO:0007669"/>
    <property type="project" value="UniProtKB-KW"/>
</dbReference>
<dbReference type="PROSITE" id="PS50072">
    <property type="entry name" value="CSA_PPIASE_2"/>
    <property type="match status" value="1"/>
</dbReference>